<dbReference type="GO" id="GO:0016616">
    <property type="term" value="F:oxidoreductase activity, acting on the CH-OH group of donors, NAD or NADP as acceptor"/>
    <property type="evidence" value="ECO:0007669"/>
    <property type="project" value="UniProtKB-ARBA"/>
</dbReference>
<keyword evidence="3" id="KW-0560">Oxidoreductase</keyword>
<dbReference type="Pfam" id="PF00107">
    <property type="entry name" value="ADH_zinc_N"/>
    <property type="match status" value="1"/>
</dbReference>
<dbReference type="InterPro" id="IPR002328">
    <property type="entry name" value="ADH_Zn_CS"/>
</dbReference>
<evidence type="ECO:0000259" key="5">
    <source>
        <dbReference type="SMART" id="SM00829"/>
    </source>
</evidence>
<dbReference type="InterPro" id="IPR013154">
    <property type="entry name" value="ADH-like_N"/>
</dbReference>
<dbReference type="SMART" id="SM00829">
    <property type="entry name" value="PKS_ER"/>
    <property type="match status" value="1"/>
</dbReference>
<dbReference type="Gene3D" id="3.90.180.10">
    <property type="entry name" value="Medium-chain alcohol dehydrogenases, catalytic domain"/>
    <property type="match status" value="1"/>
</dbReference>
<keyword evidence="7" id="KW-1185">Reference proteome</keyword>
<dbReference type="Gene3D" id="3.40.50.720">
    <property type="entry name" value="NAD(P)-binding Rossmann-like Domain"/>
    <property type="match status" value="1"/>
</dbReference>
<keyword evidence="1 4" id="KW-0479">Metal-binding</keyword>
<protein>
    <submittedName>
        <fullName evidence="6">Alcohol dehydrogenase catalytic domain-containing protein</fullName>
    </submittedName>
</protein>
<dbReference type="SUPFAM" id="SSF51735">
    <property type="entry name" value="NAD(P)-binding Rossmann-fold domains"/>
    <property type="match status" value="1"/>
</dbReference>
<dbReference type="EMBL" id="WHUT02000008">
    <property type="protein sequence ID" value="NUB45638.1"/>
    <property type="molecule type" value="Genomic_DNA"/>
</dbReference>
<comment type="similarity">
    <text evidence="4">Belongs to the zinc-containing alcohol dehydrogenase family.</text>
</comment>
<dbReference type="PROSITE" id="PS00059">
    <property type="entry name" value="ADH_ZINC"/>
    <property type="match status" value="1"/>
</dbReference>
<dbReference type="GO" id="GO:0008270">
    <property type="term" value="F:zinc ion binding"/>
    <property type="evidence" value="ECO:0007669"/>
    <property type="project" value="InterPro"/>
</dbReference>
<dbReference type="RefSeq" id="WP_152827371.1">
    <property type="nucleotide sequence ID" value="NZ_WHUT02000008.1"/>
</dbReference>
<keyword evidence="2 4" id="KW-0862">Zinc</keyword>
<dbReference type="SUPFAM" id="SSF50129">
    <property type="entry name" value="GroES-like"/>
    <property type="match status" value="1"/>
</dbReference>
<dbReference type="InterPro" id="IPR020843">
    <property type="entry name" value="ER"/>
</dbReference>
<dbReference type="Pfam" id="PF08240">
    <property type="entry name" value="ADH_N"/>
    <property type="match status" value="1"/>
</dbReference>
<evidence type="ECO:0000256" key="4">
    <source>
        <dbReference type="RuleBase" id="RU361277"/>
    </source>
</evidence>
<dbReference type="Proteomes" id="UP000484076">
    <property type="component" value="Unassembled WGS sequence"/>
</dbReference>
<dbReference type="InterPro" id="IPR013149">
    <property type="entry name" value="ADH-like_C"/>
</dbReference>
<name>A0A8X8H4U0_9RHOB</name>
<evidence type="ECO:0000313" key="7">
    <source>
        <dbReference type="Proteomes" id="UP000484076"/>
    </source>
</evidence>
<comment type="caution">
    <text evidence="6">The sequence shown here is derived from an EMBL/GenBank/DDBJ whole genome shotgun (WGS) entry which is preliminary data.</text>
</comment>
<dbReference type="PANTHER" id="PTHR43401">
    <property type="entry name" value="L-THREONINE 3-DEHYDROGENASE"/>
    <property type="match status" value="1"/>
</dbReference>
<reference evidence="6" key="1">
    <citation type="submission" date="2020-05" db="EMBL/GenBank/DDBJ databases">
        <title>Fertoebacter nigrum gen. nov., sp. nov., a new member of the family Rhodobacteraceae.</title>
        <authorList>
            <person name="Szuroczki S."/>
            <person name="Abbaszade G."/>
            <person name="Buni D."/>
            <person name="Schumann P."/>
            <person name="Toth E."/>
        </authorList>
    </citation>
    <scope>NUCLEOTIDE SEQUENCE</scope>
    <source>
        <strain evidence="6">RG-N-1a</strain>
    </source>
</reference>
<sequence length="392" mass="41926">MQQTQAAVITAFGEPTEVMDVPLPPMKTGSTLLRVDAATLCGTDIGRWKGALREGGKDQAFLKPLHLPFVPGHEICGTVEEAAGPVRDILGAEVRPGDRVISSYGHCGECYYCRVTRQTSFCAGVISYGHWQPEQLRGGCARHQIVPPSASLIRVPDGISPAVAASGSCALRTVMHAMEQLGAIESHETVLVLGAGPLGLYALAVAADRGAGRKLMIGAPERRLDVARGWGADRLLNLDEEPDAGRRVDWVLAQTGGRGADIVINCASGAAIVEALRMCRPGGRLSQIASSSGAEIGMPGALLFKGVRMSFPVMAEARHFYQAMVFLDLRRNDFPFDTMISSSFSLEETGAALAGMAELREMKPVIFPNAMPGDSVREYGRQTDGDIRPVRR</sequence>
<organism evidence="6 7">
    <name type="scientific">Fertoeibacter niger</name>
    <dbReference type="NCBI Taxonomy" id="2656921"/>
    <lineage>
        <taxon>Bacteria</taxon>
        <taxon>Pseudomonadati</taxon>
        <taxon>Pseudomonadota</taxon>
        <taxon>Alphaproteobacteria</taxon>
        <taxon>Rhodobacterales</taxon>
        <taxon>Paracoccaceae</taxon>
        <taxon>Fertoeibacter</taxon>
    </lineage>
</organism>
<evidence type="ECO:0000256" key="1">
    <source>
        <dbReference type="ARBA" id="ARBA00022723"/>
    </source>
</evidence>
<comment type="cofactor">
    <cofactor evidence="4">
        <name>Zn(2+)</name>
        <dbReference type="ChEBI" id="CHEBI:29105"/>
    </cofactor>
</comment>
<accession>A0A8X8H4U0</accession>
<evidence type="ECO:0000256" key="2">
    <source>
        <dbReference type="ARBA" id="ARBA00022833"/>
    </source>
</evidence>
<gene>
    <name evidence="6" type="ORF">GEU84_014665</name>
</gene>
<dbReference type="InterPro" id="IPR050129">
    <property type="entry name" value="Zn_alcohol_dh"/>
</dbReference>
<feature type="domain" description="Enoyl reductase (ER)" evidence="5">
    <location>
        <begin position="13"/>
        <end position="366"/>
    </location>
</feature>
<evidence type="ECO:0000256" key="3">
    <source>
        <dbReference type="ARBA" id="ARBA00023002"/>
    </source>
</evidence>
<evidence type="ECO:0000313" key="6">
    <source>
        <dbReference type="EMBL" id="NUB45638.1"/>
    </source>
</evidence>
<dbReference type="AlphaFoldDB" id="A0A8X8H4U0"/>
<proteinExistence type="inferred from homology"/>
<dbReference type="InterPro" id="IPR011032">
    <property type="entry name" value="GroES-like_sf"/>
</dbReference>
<dbReference type="InterPro" id="IPR036291">
    <property type="entry name" value="NAD(P)-bd_dom_sf"/>
</dbReference>